<organism evidence="2 3">
    <name type="scientific">Cellulomonas composti</name>
    <dbReference type="NCBI Taxonomy" id="266130"/>
    <lineage>
        <taxon>Bacteria</taxon>
        <taxon>Bacillati</taxon>
        <taxon>Actinomycetota</taxon>
        <taxon>Actinomycetes</taxon>
        <taxon>Micrococcales</taxon>
        <taxon>Cellulomonadaceae</taxon>
        <taxon>Cellulomonas</taxon>
    </lineage>
</organism>
<protein>
    <submittedName>
        <fullName evidence="2">Uncharacterized protein</fullName>
    </submittedName>
</protein>
<proteinExistence type="predicted"/>
<sequence>MLHHFHDALASHYSDLRAARAKLEPASPVFALEHDLPPDDLDLLKGAVRNAIKLGHLSRYQRAWLPFVVYAAEVGYGYVGDEYWTTFTSLTPRWTSQERSTVRDWFVQFHRDFGGAHPSGAWADHFTIIAWPITHAVLPTYLQRNLAKLLFEFSGALTSDLLDDPEALGVRLARRASNYTERFRIFCQNTALVGQVAVALLSGESEPTPFLSASTLARIVDGLSTESQARNWLKSARASARRVRGFRSGERGPAGGATPKRLPRATDPRLFLRKDGVWTAYAELPDLTVVGLEGQEIYGQLRTSRATVSGAARPIPPSGLLYPGQEVSFASWPRPDQPFLRLDRGDPRTNSFLATQCVITKGPWWLFRRQGTGLAIEVKGKFVRPGHQYLLVGVETLTAPPVPWCAEVAITARGVRAFDLWVPPHLKETDEEALLATGLSVVSHVAIRPVGTVASAWDGEGEVEWVAGEPAILGIRSDLVPKRARVVVADTAYFLDWTADEPELLFTLEGLPVGTHELSVALFGNGERQLASGALVVTIRDPQVRAEGATIGEGIRMLANPARPTLAELWDERAAIAIDGPPGTGADLSVALLDDKAAPLVNLRRSVHLPLGEADWRTIARSVRTDQRFVEAYDNSESCIISVSRDGIGFATLTSERGFQPLRWRLTRSHDGDVIAKLVDRTDGGTTSLDFYNVDTPLTAVRKNPAEVLSVPPRGGLVIARAGDSVAAAMLPTNPTALLHMPSASPVVPASSRTPKEVLRLAEGHRRWIHAELPADAFAAYQQRLVGDAIARAIGTLIGGSHWAAIELAVAGARDAADHLEAMQAAVGVSTEQKAVASTIAYSLYRWLKPEELLPGFHGVISPHLTRHGLDGRRSVPRFLLMLAGRPGYITEWDPSEAATILDRVLLSPVLYRAARFAVLGTRALNDAEGVERSF</sequence>
<name>A0A511JEE4_9CELL</name>
<keyword evidence="3" id="KW-1185">Reference proteome</keyword>
<dbReference type="AlphaFoldDB" id="A0A511JEE4"/>
<gene>
    <name evidence="2" type="ORF">CCO02nite_27710</name>
</gene>
<evidence type="ECO:0000256" key="1">
    <source>
        <dbReference type="SAM" id="MobiDB-lite"/>
    </source>
</evidence>
<dbReference type="EMBL" id="BJWG01000014">
    <property type="protein sequence ID" value="GEL96113.1"/>
    <property type="molecule type" value="Genomic_DNA"/>
</dbReference>
<evidence type="ECO:0000313" key="3">
    <source>
        <dbReference type="Proteomes" id="UP000321720"/>
    </source>
</evidence>
<comment type="caution">
    <text evidence="2">The sequence shown here is derived from an EMBL/GenBank/DDBJ whole genome shotgun (WGS) entry which is preliminary data.</text>
</comment>
<reference evidence="2 3" key="1">
    <citation type="submission" date="2019-07" db="EMBL/GenBank/DDBJ databases">
        <title>Whole genome shotgun sequence of Cellulomonas composti NBRC 100758.</title>
        <authorList>
            <person name="Hosoyama A."/>
            <person name="Uohara A."/>
            <person name="Ohji S."/>
            <person name="Ichikawa N."/>
        </authorList>
    </citation>
    <scope>NUCLEOTIDE SEQUENCE [LARGE SCALE GENOMIC DNA]</scope>
    <source>
        <strain evidence="2 3">NBRC 100758</strain>
    </source>
</reference>
<feature type="region of interest" description="Disordered" evidence="1">
    <location>
        <begin position="243"/>
        <end position="265"/>
    </location>
</feature>
<evidence type="ECO:0000313" key="2">
    <source>
        <dbReference type="EMBL" id="GEL96113.1"/>
    </source>
</evidence>
<accession>A0A511JEE4</accession>
<dbReference type="Proteomes" id="UP000321720">
    <property type="component" value="Unassembled WGS sequence"/>
</dbReference>